<geneLocation type="plasmid" evidence="1">
    <name>unnamed15</name>
</geneLocation>
<dbReference type="AlphaFoldDB" id="A0ABD4T361"/>
<dbReference type="Proteomes" id="UP000031561">
    <property type="component" value="Unassembled WGS sequence"/>
</dbReference>
<name>A0ABD4T361_9CYAN</name>
<dbReference type="PANTHER" id="PTHR40266:SF2">
    <property type="entry name" value="TOXIN HIGB-1"/>
    <property type="match status" value="1"/>
</dbReference>
<protein>
    <submittedName>
        <fullName evidence="1">Type II toxin-antitoxin system RelE/ParE family toxin</fullName>
    </submittedName>
</protein>
<dbReference type="Gene3D" id="3.30.2310.20">
    <property type="entry name" value="RelE-like"/>
    <property type="match status" value="1"/>
</dbReference>
<reference evidence="1 2" key="1">
    <citation type="journal article" date="2015" name="Genome Announc.">
        <title>Draft Genome Sequence of Filamentous Marine Cyanobacterium Lyngbya confervoides Strain BDU141951.</title>
        <authorList>
            <person name="Chandrababunaidu M.M."/>
            <person name="Sen D."/>
            <person name="Tripathy S."/>
        </authorList>
    </citation>
    <scope>NUCLEOTIDE SEQUENCE [LARGE SCALE GENOMIC DNA]</scope>
    <source>
        <strain evidence="1 2">BDU141951</strain>
    </source>
</reference>
<sequence length="91" mass="10687">MIKSIKHKGLKRLWEKNDSSKVNPEHLERLKSRLSLLAAAKVIDDMDRPGLRLHSLQGHENRWAINVSGNWRLTFDFVDGDVYVLDYEDYH</sequence>
<accession>A0ABD4T361</accession>
<dbReference type="RefSeq" id="WP_166283989.1">
    <property type="nucleotide sequence ID" value="NZ_JTHE03000046.1"/>
</dbReference>
<dbReference type="PANTHER" id="PTHR40266">
    <property type="entry name" value="TOXIN HIGB-1"/>
    <property type="match status" value="1"/>
</dbReference>
<gene>
    <name evidence="1" type="ORF">QQ91_0008575</name>
</gene>
<dbReference type="Pfam" id="PF05015">
    <property type="entry name" value="HigB-like_toxin"/>
    <property type="match status" value="1"/>
</dbReference>
<keyword evidence="1" id="KW-0614">Plasmid</keyword>
<keyword evidence="2" id="KW-1185">Reference proteome</keyword>
<evidence type="ECO:0000313" key="2">
    <source>
        <dbReference type="Proteomes" id="UP000031561"/>
    </source>
</evidence>
<dbReference type="InterPro" id="IPR035093">
    <property type="entry name" value="RelE/ParE_toxin_dom_sf"/>
</dbReference>
<dbReference type="EMBL" id="JTHE03000046">
    <property type="protein sequence ID" value="MCM1982875.1"/>
    <property type="molecule type" value="Genomic_DNA"/>
</dbReference>
<dbReference type="InterPro" id="IPR007711">
    <property type="entry name" value="HigB-1"/>
</dbReference>
<comment type="caution">
    <text evidence="1">The sequence shown here is derived from an EMBL/GenBank/DDBJ whole genome shotgun (WGS) entry which is preliminary data.</text>
</comment>
<organism evidence="1 2">
    <name type="scientific">Lyngbya confervoides BDU141951</name>
    <dbReference type="NCBI Taxonomy" id="1574623"/>
    <lineage>
        <taxon>Bacteria</taxon>
        <taxon>Bacillati</taxon>
        <taxon>Cyanobacteriota</taxon>
        <taxon>Cyanophyceae</taxon>
        <taxon>Oscillatoriophycideae</taxon>
        <taxon>Oscillatoriales</taxon>
        <taxon>Microcoleaceae</taxon>
        <taxon>Lyngbya</taxon>
    </lineage>
</organism>
<proteinExistence type="predicted"/>
<evidence type="ECO:0000313" key="1">
    <source>
        <dbReference type="EMBL" id="MCM1982875.1"/>
    </source>
</evidence>
<dbReference type="SUPFAM" id="SSF143011">
    <property type="entry name" value="RelE-like"/>
    <property type="match status" value="1"/>
</dbReference>